<gene>
    <name evidence="1" type="ORF">HGH92_23005</name>
</gene>
<dbReference type="AlphaFoldDB" id="A0A847S1C3"/>
<reference evidence="1 2" key="1">
    <citation type="submission" date="2020-04" db="EMBL/GenBank/DDBJ databases">
        <authorList>
            <person name="Yin C."/>
        </authorList>
    </citation>
    <scope>NUCLEOTIDE SEQUENCE [LARGE SCALE GENOMIC DNA]</scope>
    <source>
        <strain evidence="1 2">Ae27</strain>
    </source>
</reference>
<dbReference type="EMBL" id="JABAIA010000002">
    <property type="protein sequence ID" value="NLR67195.1"/>
    <property type="molecule type" value="Genomic_DNA"/>
</dbReference>
<evidence type="ECO:0000313" key="2">
    <source>
        <dbReference type="Proteomes" id="UP000570474"/>
    </source>
</evidence>
<accession>A0A847S1C3</accession>
<proteinExistence type="predicted"/>
<keyword evidence="2" id="KW-1185">Reference proteome</keyword>
<dbReference type="Proteomes" id="UP000570474">
    <property type="component" value="Unassembled WGS sequence"/>
</dbReference>
<name>A0A847S1C3_9BACT</name>
<dbReference type="RefSeq" id="WP_168873076.1">
    <property type="nucleotide sequence ID" value="NZ_JABAIA010000002.1"/>
</dbReference>
<comment type="caution">
    <text evidence="1">The sequence shown here is derived from an EMBL/GenBank/DDBJ whole genome shotgun (WGS) entry which is preliminary data.</text>
</comment>
<organism evidence="1 2">
    <name type="scientific">Chitinophaga varians</name>
    <dbReference type="NCBI Taxonomy" id="2202339"/>
    <lineage>
        <taxon>Bacteria</taxon>
        <taxon>Pseudomonadati</taxon>
        <taxon>Bacteroidota</taxon>
        <taxon>Chitinophagia</taxon>
        <taxon>Chitinophagales</taxon>
        <taxon>Chitinophagaceae</taxon>
        <taxon>Chitinophaga</taxon>
    </lineage>
</organism>
<protein>
    <submittedName>
        <fullName evidence="1">Uncharacterized protein</fullName>
    </submittedName>
</protein>
<evidence type="ECO:0000313" key="1">
    <source>
        <dbReference type="EMBL" id="NLR67195.1"/>
    </source>
</evidence>
<sequence>MFNTLVSLMGSAIDSADIITFLEQHGFKYPKKPYISNRSTETSYWIENKKLGIDLLFNAQPYLAAYPLLQGNKKGIFVPRLVSARWYNNKSSTTFPDQVDFNATFEYLNSSLGAPTLKSSEISPIWLNDDGSESFYRWRIPADKQRHISWGPEFTDEQKVKDIVLGLDYRNPLFHLYNEMDYGTIEQFVKEQNFYKTSVLMFLQWALDRKLIADAGHTAALDWVRSLDRGYVTVEDFTAEQAFIKAYIKNLSGHDMLYDRDLALTFLKEPAQRNNYRGEAATAVLNTIPFDQEHRDIAAALLDSRLKEYQEHKFAKSGKQV</sequence>